<dbReference type="Proteomes" id="UP000007797">
    <property type="component" value="Unassembled WGS sequence"/>
</dbReference>
<keyword evidence="2" id="KW-0687">Ribonucleoprotein</keyword>
<dbReference type="GO" id="GO:0071007">
    <property type="term" value="C:U2-type catalytic step 2 spliceosome"/>
    <property type="evidence" value="ECO:0007669"/>
    <property type="project" value="TreeGrafter"/>
</dbReference>
<dbReference type="FunFam" id="3.30.70.240:FF:000004">
    <property type="entry name" value="116 kDa U5 small nuclear ribonucleoprotein"/>
    <property type="match status" value="1"/>
</dbReference>
<evidence type="ECO:0000313" key="2">
    <source>
        <dbReference type="EMBL" id="EGG17825.1"/>
    </source>
</evidence>
<dbReference type="Gene3D" id="3.30.70.240">
    <property type="match status" value="1"/>
</dbReference>
<dbReference type="GO" id="GO:0000398">
    <property type="term" value="P:mRNA splicing, via spliceosome"/>
    <property type="evidence" value="ECO:0007669"/>
    <property type="project" value="TreeGrafter"/>
</dbReference>
<dbReference type="Pfam" id="PF00679">
    <property type="entry name" value="EFG_C"/>
    <property type="match status" value="1"/>
</dbReference>
<dbReference type="SUPFAM" id="SSF54980">
    <property type="entry name" value="EF-G C-terminal domain-like"/>
    <property type="match status" value="1"/>
</dbReference>
<dbReference type="InterPro" id="IPR035647">
    <property type="entry name" value="EFG_III/V"/>
</dbReference>
<dbReference type="RefSeq" id="XP_004356309.1">
    <property type="nucleotide sequence ID" value="XM_004356256.1"/>
</dbReference>
<dbReference type="PANTHER" id="PTHR42908:SF6">
    <property type="entry name" value="116 KDA U5 SMALL NUCLEAR RIBONUCLEOPROTEIN COMPONENT"/>
    <property type="match status" value="1"/>
</dbReference>
<feature type="domain" description="Elongation factor EFG" evidence="1">
    <location>
        <begin position="2"/>
        <end position="83"/>
    </location>
</feature>
<dbReference type="GeneID" id="14869551"/>
<keyword evidence="3" id="KW-1185">Reference proteome</keyword>
<dbReference type="STRING" id="1054147.F4Q4H6"/>
<dbReference type="SMART" id="SM00838">
    <property type="entry name" value="EFG_C"/>
    <property type="match status" value="1"/>
</dbReference>
<dbReference type="InterPro" id="IPR035655">
    <property type="entry name" value="U5-116kDa_C"/>
</dbReference>
<protein>
    <submittedName>
        <fullName evidence="2">U5 small nuclear ribonucleoprotein subunit</fullName>
    </submittedName>
</protein>
<sequence>MVEIISPPDCVSSIETVFHRRRGNIIHDFPKPGTPLHVTKGLLPVLDSYGFETDLRSHTQGLAFCLSVFDHYQIVPGDPLDKDVQLLPLEPSPQQHLARELLIKTRRRKGLSEDVNLSKHFNDEQLLNLMSHMSTN</sequence>
<accession>F4Q4H6</accession>
<dbReference type="PANTHER" id="PTHR42908">
    <property type="entry name" value="TRANSLATION ELONGATION FACTOR-RELATED"/>
    <property type="match status" value="1"/>
</dbReference>
<evidence type="ECO:0000259" key="1">
    <source>
        <dbReference type="SMART" id="SM00838"/>
    </source>
</evidence>
<gene>
    <name evidence="2" type="ORF">DFA_08826</name>
</gene>
<reference evidence="3" key="1">
    <citation type="journal article" date="2011" name="Genome Res.">
        <title>Phylogeny-wide analysis of social amoeba genomes highlights ancient origins for complex intercellular communication.</title>
        <authorList>
            <person name="Heidel A.J."/>
            <person name="Lawal H.M."/>
            <person name="Felder M."/>
            <person name="Schilde C."/>
            <person name="Helps N.R."/>
            <person name="Tunggal B."/>
            <person name="Rivero F."/>
            <person name="John U."/>
            <person name="Schleicher M."/>
            <person name="Eichinger L."/>
            <person name="Platzer M."/>
            <person name="Noegel A.A."/>
            <person name="Schaap P."/>
            <person name="Gloeckner G."/>
        </authorList>
    </citation>
    <scope>NUCLEOTIDE SEQUENCE [LARGE SCALE GENOMIC DNA]</scope>
    <source>
        <strain evidence="3">SH3</strain>
    </source>
</reference>
<dbReference type="OrthoDB" id="364892at2759"/>
<dbReference type="InterPro" id="IPR000640">
    <property type="entry name" value="EFG_V-like"/>
</dbReference>
<dbReference type="AlphaFoldDB" id="F4Q4H6"/>
<name>F4Q4H6_CACFS</name>
<dbReference type="EMBL" id="GL883021">
    <property type="protein sequence ID" value="EGG17825.1"/>
    <property type="molecule type" value="Genomic_DNA"/>
</dbReference>
<dbReference type="CDD" id="cd04098">
    <property type="entry name" value="eEF2_C_snRNP"/>
    <property type="match status" value="1"/>
</dbReference>
<dbReference type="GO" id="GO:0030623">
    <property type="term" value="F:U5 snRNA binding"/>
    <property type="evidence" value="ECO:0007669"/>
    <property type="project" value="TreeGrafter"/>
</dbReference>
<dbReference type="KEGG" id="dfa:DFA_08826"/>
<dbReference type="GO" id="GO:0003924">
    <property type="term" value="F:GTPase activity"/>
    <property type="evidence" value="ECO:0007669"/>
    <property type="project" value="TreeGrafter"/>
</dbReference>
<dbReference type="GO" id="GO:0005829">
    <property type="term" value="C:cytosol"/>
    <property type="evidence" value="ECO:0007669"/>
    <property type="project" value="TreeGrafter"/>
</dbReference>
<dbReference type="GO" id="GO:0046540">
    <property type="term" value="C:U4/U6 x U5 tri-snRNP complex"/>
    <property type="evidence" value="ECO:0007669"/>
    <property type="project" value="TreeGrafter"/>
</dbReference>
<organism evidence="2 3">
    <name type="scientific">Cavenderia fasciculata</name>
    <name type="common">Slime mold</name>
    <name type="synonym">Dictyostelium fasciculatum</name>
    <dbReference type="NCBI Taxonomy" id="261658"/>
    <lineage>
        <taxon>Eukaryota</taxon>
        <taxon>Amoebozoa</taxon>
        <taxon>Evosea</taxon>
        <taxon>Eumycetozoa</taxon>
        <taxon>Dictyostelia</taxon>
        <taxon>Acytosteliales</taxon>
        <taxon>Cavenderiaceae</taxon>
        <taxon>Cavenderia</taxon>
    </lineage>
</organism>
<evidence type="ECO:0000313" key="3">
    <source>
        <dbReference type="Proteomes" id="UP000007797"/>
    </source>
</evidence>
<proteinExistence type="predicted"/>